<evidence type="ECO:0000259" key="1">
    <source>
        <dbReference type="PROSITE" id="PS50848"/>
    </source>
</evidence>
<keyword evidence="3" id="KW-1185">Reference proteome</keyword>
<protein>
    <recommendedName>
        <fullName evidence="1">START domain-containing protein</fullName>
    </recommendedName>
</protein>
<dbReference type="PANTHER" id="PTHR19308:SF14">
    <property type="entry name" value="START DOMAIN-CONTAINING PROTEIN"/>
    <property type="match status" value="1"/>
</dbReference>
<name>A0A926Y3M1_9BACT</name>
<dbReference type="SUPFAM" id="SSF55961">
    <property type="entry name" value="Bet v1-like"/>
    <property type="match status" value="1"/>
</dbReference>
<dbReference type="Pfam" id="PF01852">
    <property type="entry name" value="START"/>
    <property type="match status" value="1"/>
</dbReference>
<accession>A0A926Y3M1</accession>
<evidence type="ECO:0000313" key="3">
    <source>
        <dbReference type="Proteomes" id="UP000598820"/>
    </source>
</evidence>
<dbReference type="AlphaFoldDB" id="A0A926Y3M1"/>
<dbReference type="GO" id="GO:0008289">
    <property type="term" value="F:lipid binding"/>
    <property type="evidence" value="ECO:0007669"/>
    <property type="project" value="InterPro"/>
</dbReference>
<dbReference type="Gene3D" id="3.30.530.20">
    <property type="match status" value="1"/>
</dbReference>
<comment type="caution">
    <text evidence="2">The sequence shown here is derived from an EMBL/GenBank/DDBJ whole genome shotgun (WGS) entry which is preliminary data.</text>
</comment>
<dbReference type="EMBL" id="JACWZY010000029">
    <property type="protein sequence ID" value="MBD2704252.1"/>
    <property type="molecule type" value="Genomic_DNA"/>
</dbReference>
<dbReference type="RefSeq" id="WP_190890676.1">
    <property type="nucleotide sequence ID" value="NZ_JACWZY010000029.1"/>
</dbReference>
<dbReference type="PROSITE" id="PS50848">
    <property type="entry name" value="START"/>
    <property type="match status" value="1"/>
</dbReference>
<dbReference type="Proteomes" id="UP000598820">
    <property type="component" value="Unassembled WGS sequence"/>
</dbReference>
<dbReference type="PIRSF" id="PIRSF039033">
    <property type="entry name" value="START_dom"/>
    <property type="match status" value="1"/>
</dbReference>
<sequence length="216" mass="25011">MRRIVLLMVALVGINRIGCSQTSGDWNLEKDKDGIRVYSRNLLGNRLKELRVQTTFQGTLSSLVAMLSDIENYPKLMYKTKTSRLLRRVSETEIYYYIETALPWPVENRDMNVRLTFSQDPSTHVLRIQINKVADEVPPQPQTVRVVDWLAVWEVQPQPNQELKIDYHCRVNPGGSLPPWLINLTAATGPYESFKQLRKTIQASQYQGRTFKFLIE</sequence>
<reference evidence="2" key="1">
    <citation type="submission" date="2020-09" db="EMBL/GenBank/DDBJ databases">
        <authorList>
            <person name="Kim M.K."/>
        </authorList>
    </citation>
    <scope>NUCLEOTIDE SEQUENCE</scope>
    <source>
        <strain evidence="2">BT702</strain>
    </source>
</reference>
<dbReference type="InterPro" id="IPR028347">
    <property type="entry name" value="START_dom_prot"/>
</dbReference>
<organism evidence="2 3">
    <name type="scientific">Spirosoma profusum</name>
    <dbReference type="NCBI Taxonomy" id="2771354"/>
    <lineage>
        <taxon>Bacteria</taxon>
        <taxon>Pseudomonadati</taxon>
        <taxon>Bacteroidota</taxon>
        <taxon>Cytophagia</taxon>
        <taxon>Cytophagales</taxon>
        <taxon>Cytophagaceae</taxon>
        <taxon>Spirosoma</taxon>
    </lineage>
</organism>
<evidence type="ECO:0000313" key="2">
    <source>
        <dbReference type="EMBL" id="MBD2704252.1"/>
    </source>
</evidence>
<dbReference type="PANTHER" id="PTHR19308">
    <property type="entry name" value="PHOSPHATIDYLCHOLINE TRANSFER PROTEIN"/>
    <property type="match status" value="1"/>
</dbReference>
<dbReference type="InterPro" id="IPR002913">
    <property type="entry name" value="START_lipid-bd_dom"/>
</dbReference>
<gene>
    <name evidence="2" type="ORF">IC229_26650</name>
</gene>
<dbReference type="InterPro" id="IPR023393">
    <property type="entry name" value="START-like_dom_sf"/>
</dbReference>
<dbReference type="GO" id="GO:0005737">
    <property type="term" value="C:cytoplasm"/>
    <property type="evidence" value="ECO:0007669"/>
    <property type="project" value="UniProtKB-ARBA"/>
</dbReference>
<dbReference type="InterPro" id="IPR051213">
    <property type="entry name" value="START_lipid_transfer"/>
</dbReference>
<proteinExistence type="predicted"/>
<feature type="domain" description="START" evidence="1">
    <location>
        <begin position="26"/>
        <end position="206"/>
    </location>
</feature>